<dbReference type="EMBL" id="NOXX01000171">
    <property type="protein sequence ID" value="OYQ46085.1"/>
    <property type="molecule type" value="Genomic_DNA"/>
</dbReference>
<evidence type="ECO:0000256" key="1">
    <source>
        <dbReference type="SAM" id="MobiDB-lite"/>
    </source>
</evidence>
<dbReference type="SUPFAM" id="SSF54001">
    <property type="entry name" value="Cysteine proteinases"/>
    <property type="match status" value="1"/>
</dbReference>
<protein>
    <recommendedName>
        <fullName evidence="4">Peptidase C39-like domain-containing protein</fullName>
    </recommendedName>
</protein>
<feature type="region of interest" description="Disordered" evidence="1">
    <location>
        <begin position="1"/>
        <end position="30"/>
    </location>
</feature>
<accession>A0A255ZYX3</accession>
<reference evidence="2 3" key="1">
    <citation type="submission" date="2017-07" db="EMBL/GenBank/DDBJ databases">
        <title>Flavobacterium cyanobacteriorum sp. nov., isolated from cyanobacterial aggregates in a eutrophic lake.</title>
        <authorList>
            <person name="Cai H."/>
        </authorList>
    </citation>
    <scope>NUCLEOTIDE SEQUENCE [LARGE SCALE GENOMIC DNA]</scope>
    <source>
        <strain evidence="2 3">TH167</strain>
    </source>
</reference>
<sequence>MTNKNESDNKGENLEDDNSGPIDTNEVPDFDINQSWPNIAPVIPVSAFVGWSRLHRDWECMEYSKEQLRVMGYKISSYHAVGQTFQVFTAQSGVNQTQVVAGVKYLKYALTNGIPVIVGVDNHAGSPNPQTDNTTDHFIVIVGMGQDAGGKYFRFYDNASGAASQGTSVNNKLYYNSDTGVIEGQSQTNYAVSNGYNPYRVTMIRKSKSL</sequence>
<keyword evidence="3" id="KW-1185">Reference proteome</keyword>
<dbReference type="AlphaFoldDB" id="A0A255ZYX3"/>
<dbReference type="Proteomes" id="UP000216035">
    <property type="component" value="Unassembled WGS sequence"/>
</dbReference>
<organism evidence="2 3">
    <name type="scientific">Flavobacterium aurantiibacter</name>
    <dbReference type="NCBI Taxonomy" id="2023067"/>
    <lineage>
        <taxon>Bacteria</taxon>
        <taxon>Pseudomonadati</taxon>
        <taxon>Bacteroidota</taxon>
        <taxon>Flavobacteriia</taxon>
        <taxon>Flavobacteriales</taxon>
        <taxon>Flavobacteriaceae</taxon>
        <taxon>Flavobacterium</taxon>
    </lineage>
</organism>
<dbReference type="InterPro" id="IPR038765">
    <property type="entry name" value="Papain-like_cys_pep_sf"/>
</dbReference>
<proteinExistence type="predicted"/>
<evidence type="ECO:0000313" key="2">
    <source>
        <dbReference type="EMBL" id="OYQ46085.1"/>
    </source>
</evidence>
<evidence type="ECO:0008006" key="4">
    <source>
        <dbReference type="Google" id="ProtNLM"/>
    </source>
</evidence>
<name>A0A255ZYX3_9FLAO</name>
<feature type="compositionally biased region" description="Basic and acidic residues" evidence="1">
    <location>
        <begin position="1"/>
        <end position="13"/>
    </location>
</feature>
<evidence type="ECO:0000313" key="3">
    <source>
        <dbReference type="Proteomes" id="UP000216035"/>
    </source>
</evidence>
<gene>
    <name evidence="2" type="ORF">CHX27_05070</name>
</gene>
<comment type="caution">
    <text evidence="2">The sequence shown here is derived from an EMBL/GenBank/DDBJ whole genome shotgun (WGS) entry which is preliminary data.</text>
</comment>